<dbReference type="EMBL" id="AP027734">
    <property type="protein sequence ID" value="BDZ54954.1"/>
    <property type="molecule type" value="Genomic_DNA"/>
</dbReference>
<dbReference type="Proteomes" id="UP001321477">
    <property type="component" value="Chromosome"/>
</dbReference>
<sequence length="91" mass="9815">MHNTVASGMAVVYAVIVIGLPKFLPSMPRVFVILGWVYVGVIVVLGVFFATGYYNLTAVELVAGLLIFSWIILFLRNADSAGARRILAVTA</sequence>
<feature type="transmembrane region" description="Helical" evidence="1">
    <location>
        <begin position="56"/>
        <end position="75"/>
    </location>
</feature>
<feature type="transmembrane region" description="Helical" evidence="1">
    <location>
        <begin position="31"/>
        <end position="50"/>
    </location>
</feature>
<organism evidence="2 3">
    <name type="scientific">Agromyces marinus</name>
    <dbReference type="NCBI Taxonomy" id="1389020"/>
    <lineage>
        <taxon>Bacteria</taxon>
        <taxon>Bacillati</taxon>
        <taxon>Actinomycetota</taxon>
        <taxon>Actinomycetes</taxon>
        <taxon>Micrococcales</taxon>
        <taxon>Microbacteriaceae</taxon>
        <taxon>Agromyces</taxon>
    </lineage>
</organism>
<keyword evidence="1" id="KW-0812">Transmembrane</keyword>
<evidence type="ECO:0000313" key="2">
    <source>
        <dbReference type="EMBL" id="BDZ54954.1"/>
    </source>
</evidence>
<name>A0ABM8H2D7_9MICO</name>
<evidence type="ECO:0000313" key="3">
    <source>
        <dbReference type="Proteomes" id="UP001321477"/>
    </source>
</evidence>
<feature type="transmembrane region" description="Helical" evidence="1">
    <location>
        <begin position="6"/>
        <end position="24"/>
    </location>
</feature>
<gene>
    <name evidence="2" type="ORF">GCM10025870_20270</name>
</gene>
<accession>A0ABM8H2D7</accession>
<keyword evidence="3" id="KW-1185">Reference proteome</keyword>
<keyword evidence="1" id="KW-1133">Transmembrane helix</keyword>
<protein>
    <submittedName>
        <fullName evidence="2">Uncharacterized protein</fullName>
    </submittedName>
</protein>
<evidence type="ECO:0000256" key="1">
    <source>
        <dbReference type="SAM" id="Phobius"/>
    </source>
</evidence>
<proteinExistence type="predicted"/>
<keyword evidence="1" id="KW-0472">Membrane</keyword>
<reference evidence="3" key="1">
    <citation type="journal article" date="2019" name="Int. J. Syst. Evol. Microbiol.">
        <title>The Global Catalogue of Microorganisms (GCM) 10K type strain sequencing project: providing services to taxonomists for standard genome sequencing and annotation.</title>
        <authorList>
            <consortium name="The Broad Institute Genomics Platform"/>
            <consortium name="The Broad Institute Genome Sequencing Center for Infectious Disease"/>
            <person name="Wu L."/>
            <person name="Ma J."/>
        </authorList>
    </citation>
    <scope>NUCLEOTIDE SEQUENCE [LARGE SCALE GENOMIC DNA]</scope>
    <source>
        <strain evidence="3">NBRC 109019</strain>
    </source>
</reference>